<dbReference type="EMBL" id="CM045767">
    <property type="protein sequence ID" value="KAI7997185.1"/>
    <property type="molecule type" value="Genomic_DNA"/>
</dbReference>
<proteinExistence type="predicted"/>
<keyword evidence="2" id="KW-1185">Reference proteome</keyword>
<reference evidence="1 2" key="1">
    <citation type="journal article" date="2022" name="Plant J.">
        <title>Chromosome-level genome of Camellia lanceoleosa provides a valuable resource for understanding genome evolution and self-incompatibility.</title>
        <authorList>
            <person name="Gong W."/>
            <person name="Xiao S."/>
            <person name="Wang L."/>
            <person name="Liao Z."/>
            <person name="Chang Y."/>
            <person name="Mo W."/>
            <person name="Hu G."/>
            <person name="Li W."/>
            <person name="Zhao G."/>
            <person name="Zhu H."/>
            <person name="Hu X."/>
            <person name="Ji K."/>
            <person name="Xiang X."/>
            <person name="Song Q."/>
            <person name="Yuan D."/>
            <person name="Jin S."/>
            <person name="Zhang L."/>
        </authorList>
    </citation>
    <scope>NUCLEOTIDE SEQUENCE [LARGE SCALE GENOMIC DNA]</scope>
    <source>
        <strain evidence="1">SQ_2022a</strain>
    </source>
</reference>
<accession>A0ACC0G827</accession>
<comment type="caution">
    <text evidence="1">The sequence shown here is derived from an EMBL/GenBank/DDBJ whole genome shotgun (WGS) entry which is preliminary data.</text>
</comment>
<organism evidence="1 2">
    <name type="scientific">Camellia lanceoleosa</name>
    <dbReference type="NCBI Taxonomy" id="1840588"/>
    <lineage>
        <taxon>Eukaryota</taxon>
        <taxon>Viridiplantae</taxon>
        <taxon>Streptophyta</taxon>
        <taxon>Embryophyta</taxon>
        <taxon>Tracheophyta</taxon>
        <taxon>Spermatophyta</taxon>
        <taxon>Magnoliopsida</taxon>
        <taxon>eudicotyledons</taxon>
        <taxon>Gunneridae</taxon>
        <taxon>Pentapetalae</taxon>
        <taxon>asterids</taxon>
        <taxon>Ericales</taxon>
        <taxon>Theaceae</taxon>
        <taxon>Camellia</taxon>
    </lineage>
</organism>
<gene>
    <name evidence="1" type="ORF">LOK49_LG10G02515</name>
</gene>
<dbReference type="Proteomes" id="UP001060215">
    <property type="component" value="Chromosome 10"/>
</dbReference>
<evidence type="ECO:0000313" key="1">
    <source>
        <dbReference type="EMBL" id="KAI7997185.1"/>
    </source>
</evidence>
<name>A0ACC0G827_9ERIC</name>
<evidence type="ECO:0000313" key="2">
    <source>
        <dbReference type="Proteomes" id="UP001060215"/>
    </source>
</evidence>
<protein>
    <submittedName>
        <fullName evidence="1">Uncharacterized protein</fullName>
    </submittedName>
</protein>
<sequence length="228" mass="26055">MSSSFLRLNHPRHVPPSHGIVGHGLGLCPNAFYDGVSLREWLKVGHCKARIAETFTVKEKSLSENYRNEKGPLELAIHRAVSQLLKKQNFGGIQENLNFIRQWPQFPLRLWFKTSTAKGTDVNLAGPQDSWNELNNKHNLKREYKSASHFGNPRVSNTYQMLSTHEMIHWKRSDMLVLRSLVGEVAHFHQISMFWVFFSLRISGCGYSTFCACRGSATTSNNHLNKIC</sequence>